<comment type="subcellular location">
    <subcellularLocation>
        <location evidence="1">Cell membrane</location>
        <topology evidence="1">Multi-pass membrane protein</topology>
    </subcellularLocation>
</comment>
<feature type="transmembrane region" description="Helical" evidence="7">
    <location>
        <begin position="390"/>
        <end position="411"/>
    </location>
</feature>
<feature type="transmembrane region" description="Helical" evidence="7">
    <location>
        <begin position="270"/>
        <end position="290"/>
    </location>
</feature>
<accession>A0A1H1MZX5</accession>
<dbReference type="STRING" id="630515.SAMN04489812_0320"/>
<keyword evidence="5 7" id="KW-1133">Transmembrane helix</keyword>
<feature type="transmembrane region" description="Helical" evidence="7">
    <location>
        <begin position="85"/>
        <end position="105"/>
    </location>
</feature>
<dbReference type="Proteomes" id="UP000199103">
    <property type="component" value="Chromosome I"/>
</dbReference>
<feature type="transmembrane region" description="Helical" evidence="7">
    <location>
        <begin position="178"/>
        <end position="197"/>
    </location>
</feature>
<evidence type="ECO:0000313" key="10">
    <source>
        <dbReference type="Proteomes" id="UP000199103"/>
    </source>
</evidence>
<dbReference type="SUPFAM" id="SSF103473">
    <property type="entry name" value="MFS general substrate transporter"/>
    <property type="match status" value="1"/>
</dbReference>
<evidence type="ECO:0000256" key="7">
    <source>
        <dbReference type="SAM" id="Phobius"/>
    </source>
</evidence>
<keyword evidence="3" id="KW-1003">Cell membrane</keyword>
<evidence type="ECO:0000256" key="2">
    <source>
        <dbReference type="ARBA" id="ARBA00022448"/>
    </source>
</evidence>
<dbReference type="AlphaFoldDB" id="A0A1H1MZX5"/>
<dbReference type="InterPro" id="IPR020846">
    <property type="entry name" value="MFS_dom"/>
</dbReference>
<protein>
    <submittedName>
        <fullName evidence="9">Predicted arabinose efflux permease, MFS family</fullName>
    </submittedName>
</protein>
<evidence type="ECO:0000259" key="8">
    <source>
        <dbReference type="PROSITE" id="PS50850"/>
    </source>
</evidence>
<dbReference type="RefSeq" id="WP_091518830.1">
    <property type="nucleotide sequence ID" value="NZ_LT629772.1"/>
</dbReference>
<dbReference type="InterPro" id="IPR050171">
    <property type="entry name" value="MFS_Transporters"/>
</dbReference>
<feature type="transmembrane region" description="Helical" evidence="7">
    <location>
        <begin position="360"/>
        <end position="384"/>
    </location>
</feature>
<name>A0A1H1MZX5_9ACTN</name>
<keyword evidence="4 7" id="KW-0812">Transmembrane</keyword>
<dbReference type="InterPro" id="IPR036259">
    <property type="entry name" value="MFS_trans_sf"/>
</dbReference>
<dbReference type="OrthoDB" id="5242249at2"/>
<evidence type="ECO:0000256" key="6">
    <source>
        <dbReference type="ARBA" id="ARBA00023136"/>
    </source>
</evidence>
<reference evidence="9 10" key="1">
    <citation type="submission" date="2016-10" db="EMBL/GenBank/DDBJ databases">
        <authorList>
            <person name="de Groot N.N."/>
        </authorList>
    </citation>
    <scope>NUCLEOTIDE SEQUENCE [LARGE SCALE GENOMIC DNA]</scope>
    <source>
        <strain evidence="9 10">DSM 21800</strain>
    </source>
</reference>
<evidence type="ECO:0000313" key="9">
    <source>
        <dbReference type="EMBL" id="SDR92220.1"/>
    </source>
</evidence>
<gene>
    <name evidence="9" type="ORF">SAMN04489812_0320</name>
</gene>
<feature type="transmembrane region" description="Helical" evidence="7">
    <location>
        <begin position="236"/>
        <end position="258"/>
    </location>
</feature>
<feature type="transmembrane region" description="Helical" evidence="7">
    <location>
        <begin position="302"/>
        <end position="321"/>
    </location>
</feature>
<dbReference type="InterPro" id="IPR011701">
    <property type="entry name" value="MFS"/>
</dbReference>
<sequence>MQQLVEARADPERAGRTVRWGGVAAALFAVAWGGNQFTPLLTMYRQHSGFSSQAVTVLLAAYVIGIIPALLLGGPLSDRYGRRPLMYPAPLIAAAGSALLAVGASAEPVLFAGRLLSGVALGLGMAVGSSWIKELSMLDPAGIGRGASRSSTALSAGFAVGAAAAAALAQYAPWPTALAYLLHIVIALAATVAVIGAPETRPTNRSTSRGTDTADTRPRRRLIDDLRVPAARQRRFLLVVLPMAPWIFGFAGSAYAILPTLTGGWTAADTAWSGLHCLLALGCGIAVQPLGRRLGAADATRAIVLGLAIGIAGLLVGSTALITGAAIGSLIAAVVLGTGYGMLLSSGLQEVQRIAGPDDLAGLTAVYYALSYLGFCVPAVLAALSPLVGYPVLFDIGAGIGLIALLVVLIGSRTARGVSAQQPGR</sequence>
<keyword evidence="10" id="KW-1185">Reference proteome</keyword>
<dbReference type="GO" id="GO:0022857">
    <property type="term" value="F:transmembrane transporter activity"/>
    <property type="evidence" value="ECO:0007669"/>
    <property type="project" value="InterPro"/>
</dbReference>
<keyword evidence="6 7" id="KW-0472">Membrane</keyword>
<dbReference type="PANTHER" id="PTHR23517:SF3">
    <property type="entry name" value="INTEGRAL MEMBRANE TRANSPORT PROTEIN"/>
    <property type="match status" value="1"/>
</dbReference>
<organism evidence="9 10">
    <name type="scientific">Microlunatus soli</name>
    <dbReference type="NCBI Taxonomy" id="630515"/>
    <lineage>
        <taxon>Bacteria</taxon>
        <taxon>Bacillati</taxon>
        <taxon>Actinomycetota</taxon>
        <taxon>Actinomycetes</taxon>
        <taxon>Propionibacteriales</taxon>
        <taxon>Propionibacteriaceae</taxon>
        <taxon>Microlunatus</taxon>
    </lineage>
</organism>
<feature type="transmembrane region" description="Helical" evidence="7">
    <location>
        <begin position="17"/>
        <end position="34"/>
    </location>
</feature>
<dbReference type="Pfam" id="PF07690">
    <property type="entry name" value="MFS_1"/>
    <property type="match status" value="1"/>
</dbReference>
<feature type="transmembrane region" description="Helical" evidence="7">
    <location>
        <begin position="153"/>
        <end position="172"/>
    </location>
</feature>
<feature type="domain" description="Major facilitator superfamily (MFS) profile" evidence="8">
    <location>
        <begin position="1"/>
        <end position="416"/>
    </location>
</feature>
<evidence type="ECO:0000256" key="1">
    <source>
        <dbReference type="ARBA" id="ARBA00004651"/>
    </source>
</evidence>
<feature type="transmembrane region" description="Helical" evidence="7">
    <location>
        <begin position="54"/>
        <end position="73"/>
    </location>
</feature>
<dbReference type="EMBL" id="LT629772">
    <property type="protein sequence ID" value="SDR92220.1"/>
    <property type="molecule type" value="Genomic_DNA"/>
</dbReference>
<dbReference type="PROSITE" id="PS00216">
    <property type="entry name" value="SUGAR_TRANSPORT_1"/>
    <property type="match status" value="1"/>
</dbReference>
<evidence type="ECO:0000256" key="3">
    <source>
        <dbReference type="ARBA" id="ARBA00022475"/>
    </source>
</evidence>
<proteinExistence type="predicted"/>
<keyword evidence="2" id="KW-0813">Transport</keyword>
<dbReference type="Gene3D" id="1.20.1250.20">
    <property type="entry name" value="MFS general substrate transporter like domains"/>
    <property type="match status" value="1"/>
</dbReference>
<feature type="transmembrane region" description="Helical" evidence="7">
    <location>
        <begin position="111"/>
        <end position="132"/>
    </location>
</feature>
<dbReference type="GO" id="GO:0005886">
    <property type="term" value="C:plasma membrane"/>
    <property type="evidence" value="ECO:0007669"/>
    <property type="project" value="UniProtKB-SubCell"/>
</dbReference>
<dbReference type="InterPro" id="IPR005829">
    <property type="entry name" value="Sugar_transporter_CS"/>
</dbReference>
<feature type="transmembrane region" description="Helical" evidence="7">
    <location>
        <begin position="327"/>
        <end position="348"/>
    </location>
</feature>
<evidence type="ECO:0000256" key="4">
    <source>
        <dbReference type="ARBA" id="ARBA00022692"/>
    </source>
</evidence>
<dbReference type="PANTHER" id="PTHR23517">
    <property type="entry name" value="RESISTANCE PROTEIN MDTM, PUTATIVE-RELATED-RELATED"/>
    <property type="match status" value="1"/>
</dbReference>
<evidence type="ECO:0000256" key="5">
    <source>
        <dbReference type="ARBA" id="ARBA00022989"/>
    </source>
</evidence>
<dbReference type="PROSITE" id="PS50850">
    <property type="entry name" value="MFS"/>
    <property type="match status" value="1"/>
</dbReference>